<dbReference type="Proteomes" id="UP000053660">
    <property type="component" value="Unassembled WGS sequence"/>
</dbReference>
<dbReference type="EMBL" id="KN549812">
    <property type="protein sequence ID" value="KHJ95902.1"/>
    <property type="molecule type" value="Genomic_DNA"/>
</dbReference>
<dbReference type="AlphaFoldDB" id="A0A0B1TJ93"/>
<dbReference type="OrthoDB" id="5839864at2759"/>
<evidence type="ECO:0000313" key="1">
    <source>
        <dbReference type="EMBL" id="KHJ95902.1"/>
    </source>
</evidence>
<reference evidence="1 2" key="1">
    <citation type="submission" date="2014-03" db="EMBL/GenBank/DDBJ databases">
        <title>Draft genome of the hookworm Oesophagostomum dentatum.</title>
        <authorList>
            <person name="Mitreva M."/>
        </authorList>
    </citation>
    <scope>NUCLEOTIDE SEQUENCE [LARGE SCALE GENOMIC DNA]</scope>
    <source>
        <strain evidence="1 2">OD-Hann</strain>
    </source>
</reference>
<accession>A0A0B1TJ93</accession>
<sequence>MNAIENDRNISIAEGRQRTNELYETLNMRTSSAASCIATVFVTEPVCGYPLDRVAGFGGCGRGMRWRAQWNGRRYSRATQKQDLSKKSAAFLEAIGFGYPWYSGSYRYE</sequence>
<organism evidence="1 2">
    <name type="scientific">Oesophagostomum dentatum</name>
    <name type="common">Nodular worm</name>
    <dbReference type="NCBI Taxonomy" id="61180"/>
    <lineage>
        <taxon>Eukaryota</taxon>
        <taxon>Metazoa</taxon>
        <taxon>Ecdysozoa</taxon>
        <taxon>Nematoda</taxon>
        <taxon>Chromadorea</taxon>
        <taxon>Rhabditida</taxon>
        <taxon>Rhabditina</taxon>
        <taxon>Rhabditomorpha</taxon>
        <taxon>Strongyloidea</taxon>
        <taxon>Strongylidae</taxon>
        <taxon>Oesophagostomum</taxon>
    </lineage>
</organism>
<name>A0A0B1TJ93_OESDE</name>
<proteinExistence type="predicted"/>
<evidence type="ECO:0000313" key="2">
    <source>
        <dbReference type="Proteomes" id="UP000053660"/>
    </source>
</evidence>
<keyword evidence="2" id="KW-1185">Reference proteome</keyword>
<gene>
    <name evidence="1" type="ORF">OESDEN_04142</name>
</gene>
<protein>
    <submittedName>
        <fullName evidence="1">Uncharacterized protein</fullName>
    </submittedName>
</protein>